<dbReference type="AlphaFoldDB" id="A0ABD3HHW4"/>
<evidence type="ECO:0000256" key="1">
    <source>
        <dbReference type="SAM" id="MobiDB-lite"/>
    </source>
</evidence>
<accession>A0ABD3HHW4</accession>
<evidence type="ECO:0000313" key="3">
    <source>
        <dbReference type="Proteomes" id="UP001633002"/>
    </source>
</evidence>
<dbReference type="Proteomes" id="UP001633002">
    <property type="component" value="Unassembled WGS sequence"/>
</dbReference>
<feature type="compositionally biased region" description="Polar residues" evidence="1">
    <location>
        <begin position="146"/>
        <end position="156"/>
    </location>
</feature>
<sequence length="357" mass="39764">MAVAKKCPFLLSDLVKALQPVHIDEEWVLHISGERGKETEDHLNLLSFSAESGEFEDEGLVMEVTMLKNGRTAQLGFLVSSLLIDWIQTYHDRHKLIRDAVKTAVKSGLLRVPSKRKVESCLPSPNYAELDSVLSKRLHEAVNKSAGPSNPTATSGCGSGEPSGLATKNPRTTIASTVGKLEKRPTEEVADDITFSAEPSLANRVHGLVDLGQHSSQGGGSRQSGSQFSHHRQTIPDSLRPKDPQVRTLRELDTTQPQCWDRVDKDSIREEAIQRCRVRQDTITISLRQFHIEKPGKDNWLPYQVRPLNEHFVDLLSEKLLARKQPGHNIFIVLVDPDEGLGGPQDFDKKRIKAAWS</sequence>
<feature type="region of interest" description="Disordered" evidence="1">
    <location>
        <begin position="211"/>
        <end position="244"/>
    </location>
</feature>
<reference evidence="2 3" key="1">
    <citation type="submission" date="2024-09" db="EMBL/GenBank/DDBJ databases">
        <title>Chromosome-scale assembly of Riccia sorocarpa.</title>
        <authorList>
            <person name="Paukszto L."/>
        </authorList>
    </citation>
    <scope>NUCLEOTIDE SEQUENCE [LARGE SCALE GENOMIC DNA]</scope>
    <source>
        <strain evidence="2">LP-2024</strain>
        <tissue evidence="2">Aerial parts of the thallus</tissue>
    </source>
</reference>
<comment type="caution">
    <text evidence="2">The sequence shown here is derived from an EMBL/GenBank/DDBJ whole genome shotgun (WGS) entry which is preliminary data.</text>
</comment>
<dbReference type="EMBL" id="JBJQOH010000004">
    <property type="protein sequence ID" value="KAL3690012.1"/>
    <property type="molecule type" value="Genomic_DNA"/>
</dbReference>
<feature type="region of interest" description="Disordered" evidence="1">
    <location>
        <begin position="141"/>
        <end position="188"/>
    </location>
</feature>
<protein>
    <submittedName>
        <fullName evidence="2">Uncharacterized protein</fullName>
    </submittedName>
</protein>
<evidence type="ECO:0000313" key="2">
    <source>
        <dbReference type="EMBL" id="KAL3690012.1"/>
    </source>
</evidence>
<proteinExistence type="predicted"/>
<keyword evidence="3" id="KW-1185">Reference proteome</keyword>
<gene>
    <name evidence="2" type="ORF">R1sor_016321</name>
</gene>
<organism evidence="2 3">
    <name type="scientific">Riccia sorocarpa</name>
    <dbReference type="NCBI Taxonomy" id="122646"/>
    <lineage>
        <taxon>Eukaryota</taxon>
        <taxon>Viridiplantae</taxon>
        <taxon>Streptophyta</taxon>
        <taxon>Embryophyta</taxon>
        <taxon>Marchantiophyta</taxon>
        <taxon>Marchantiopsida</taxon>
        <taxon>Marchantiidae</taxon>
        <taxon>Marchantiales</taxon>
        <taxon>Ricciaceae</taxon>
        <taxon>Riccia</taxon>
    </lineage>
</organism>
<name>A0ABD3HHW4_9MARC</name>